<sequence>MVKTSKITRIKKRDGAIVDFTQDKITNAIYKAMQSQGIDDHMEAQHVSDIVVFVLEEKFGGYTIPSVEQIQDIVEMVLMKQGYHEVAKAYILYREKHKAIREAKETGINLERLIKDYINDHDWKVRENSNEGVVSFSGLNARISGEVLSNFALNNLYSERIKKAHLEGDFHIHDLSYPIVGYCAGWSMENLLRKGFGHVPNQVHSHPAKHLETATLHMVNYIGTMQAEFAGAQAFSSVDTFLAPFVRADGLSYDRVKQDIQKLIFGLNVPCRWGWQTPFSNLTFDWTVPEDLKNKKVIVGGEELDSCYGDYQEEMDMINRAFLELMIEGDLKGRVFTFPIPTYNITKDFDWDHPNARLLFEATAKYGIPYFQNYLGTNLNPGDIRAMCCRLNLDMRELKTRPGNMWGAGDQTGSIGVVTINLNRIGYEAQSKQEFFDKLREMMVLAKESLETKREVVNNMLERGLMPYTKVYLGHFENHFSTIGICGMHEACMNFLHKGIGTPEGKEFTIETLNFMREVLKDFQEETGHLYNLEASPAESTSYRLARLDRQKYKNIYTSGTDKHPYLTNSTQLNVDATRDIFEALKHQEDIQPLYTGGTIFHAFLPEAIDWKTCRKLVRKIAETRLPYYSITPTFSVCDNHGYLKGQHPACPECGAETEVFSRIVGYLRPVRTWNDGKQQEFSDRVTYSKLD</sequence>
<dbReference type="InterPro" id="IPR005144">
    <property type="entry name" value="ATP-cone_dom"/>
</dbReference>
<dbReference type="Pfam" id="PF03477">
    <property type="entry name" value="ATP-cone"/>
    <property type="match status" value="1"/>
</dbReference>
<dbReference type="AlphaFoldDB" id="A0A3E2BNY5"/>
<dbReference type="GO" id="GO:0005524">
    <property type="term" value="F:ATP binding"/>
    <property type="evidence" value="ECO:0007669"/>
    <property type="project" value="UniProtKB-UniRule"/>
</dbReference>
<dbReference type="GO" id="GO:0008998">
    <property type="term" value="F:ribonucleoside-triphosphate reductase (thioredoxin) activity"/>
    <property type="evidence" value="ECO:0007669"/>
    <property type="project" value="InterPro"/>
</dbReference>
<dbReference type="PROSITE" id="PS51161">
    <property type="entry name" value="ATP_CONE"/>
    <property type="match status" value="1"/>
</dbReference>
<evidence type="ECO:0000256" key="2">
    <source>
        <dbReference type="ARBA" id="ARBA00022840"/>
    </source>
</evidence>
<dbReference type="SUPFAM" id="SSF51998">
    <property type="entry name" value="PFL-like glycyl radical enzymes"/>
    <property type="match status" value="1"/>
</dbReference>
<reference evidence="5 6" key="1">
    <citation type="submission" date="2018-08" db="EMBL/GenBank/DDBJ databases">
        <title>Genome analysis of the thermophilic bacterium of the candidate phylum Aminicenantes from deep subsurface aquifer revealed its physiology and ecological role.</title>
        <authorList>
            <person name="Kadnikov V.V."/>
            <person name="Mardanov A.V."/>
            <person name="Beletsky A.V."/>
            <person name="Karnachuk O.V."/>
            <person name="Ravin N.V."/>
        </authorList>
    </citation>
    <scope>NUCLEOTIDE SEQUENCE [LARGE SCALE GENOMIC DNA]</scope>
    <source>
        <strain evidence="5">BY38</strain>
    </source>
</reference>
<dbReference type="InterPro" id="IPR012833">
    <property type="entry name" value="NrdD"/>
</dbReference>
<dbReference type="GO" id="GO:0004748">
    <property type="term" value="F:ribonucleoside-diphosphate reductase activity, thioredoxin disulfide as acceptor"/>
    <property type="evidence" value="ECO:0007669"/>
    <property type="project" value="TreeGrafter"/>
</dbReference>
<evidence type="ECO:0000256" key="1">
    <source>
        <dbReference type="ARBA" id="ARBA00022741"/>
    </source>
</evidence>
<feature type="domain" description="ATP-cone" evidence="4">
    <location>
        <begin position="8"/>
        <end position="101"/>
    </location>
</feature>
<dbReference type="Proteomes" id="UP000257323">
    <property type="component" value="Unassembled WGS sequence"/>
</dbReference>
<evidence type="ECO:0000313" key="5">
    <source>
        <dbReference type="EMBL" id="RFT16411.1"/>
    </source>
</evidence>
<dbReference type="CDD" id="cd01675">
    <property type="entry name" value="RNR_III"/>
    <property type="match status" value="1"/>
</dbReference>
<evidence type="ECO:0000256" key="3">
    <source>
        <dbReference type="PROSITE-ProRule" id="PRU00492"/>
    </source>
</evidence>
<dbReference type="GO" id="GO:0006260">
    <property type="term" value="P:DNA replication"/>
    <property type="evidence" value="ECO:0007669"/>
    <property type="project" value="InterPro"/>
</dbReference>
<dbReference type="GO" id="GO:0009265">
    <property type="term" value="P:2'-deoxyribonucleotide biosynthetic process"/>
    <property type="evidence" value="ECO:0007669"/>
    <property type="project" value="TreeGrafter"/>
</dbReference>
<proteinExistence type="predicted"/>
<protein>
    <submittedName>
        <fullName evidence="5">Ribonucleotide reductase of class III (Anaerobic), large subunit</fullName>
    </submittedName>
</protein>
<dbReference type="Pfam" id="PF13597">
    <property type="entry name" value="NRDD"/>
    <property type="match status" value="1"/>
</dbReference>
<keyword evidence="1 3" id="KW-0547">Nucleotide-binding</keyword>
<dbReference type="GO" id="GO:0031250">
    <property type="term" value="C:anaerobic ribonucleoside-triphosphate reductase complex"/>
    <property type="evidence" value="ECO:0007669"/>
    <property type="project" value="TreeGrafter"/>
</dbReference>
<comment type="caution">
    <text evidence="5">The sequence shown here is derived from an EMBL/GenBank/DDBJ whole genome shotgun (WGS) entry which is preliminary data.</text>
</comment>
<organism evidence="5 6">
    <name type="scientific">Candidatus Saccharicenans subterraneus</name>
    <dbReference type="NCBI Taxonomy" id="2508984"/>
    <lineage>
        <taxon>Bacteria</taxon>
        <taxon>Candidatus Aminicenantota</taxon>
        <taxon>Candidatus Aminicenantia</taxon>
        <taxon>Candidatus Aminicenantales</taxon>
        <taxon>Candidatus Saccharicenantaceae</taxon>
        <taxon>Candidatus Saccharicenans</taxon>
    </lineage>
</organism>
<gene>
    <name evidence="5" type="ORF">OP8BY_1589</name>
</gene>
<keyword evidence="2 3" id="KW-0067">ATP-binding</keyword>
<dbReference type="PANTHER" id="PTHR21075">
    <property type="entry name" value="ANAEROBIC RIBONUCLEOSIDE-TRIPHOSPHATE REDUCTASE"/>
    <property type="match status" value="1"/>
</dbReference>
<dbReference type="PANTHER" id="PTHR21075:SF0">
    <property type="entry name" value="ANAEROBIC RIBONUCLEOSIDE-TRIPHOSPHATE REDUCTASE"/>
    <property type="match status" value="1"/>
</dbReference>
<accession>A0A3E2BNY5</accession>
<dbReference type="EMBL" id="QUAH01000003">
    <property type="protein sequence ID" value="RFT16411.1"/>
    <property type="molecule type" value="Genomic_DNA"/>
</dbReference>
<evidence type="ECO:0000313" key="6">
    <source>
        <dbReference type="Proteomes" id="UP000257323"/>
    </source>
</evidence>
<dbReference type="Gene3D" id="3.20.70.20">
    <property type="match status" value="1"/>
</dbReference>
<dbReference type="NCBIfam" id="NF006126">
    <property type="entry name" value="PRK08270.1"/>
    <property type="match status" value="1"/>
</dbReference>
<name>A0A3E2BNY5_9BACT</name>
<dbReference type="NCBIfam" id="TIGR02487">
    <property type="entry name" value="NrdD"/>
    <property type="match status" value="1"/>
</dbReference>
<evidence type="ECO:0000259" key="4">
    <source>
        <dbReference type="PROSITE" id="PS51161"/>
    </source>
</evidence>